<dbReference type="AlphaFoldDB" id="Q21Q21"/>
<keyword evidence="1" id="KW-0614">Plasmid</keyword>
<organism evidence="1 2">
    <name type="scientific">Albidiferax ferrireducens (strain ATCC BAA-621 / DSM 15236 / T118)</name>
    <name type="common">Rhodoferax ferrireducens</name>
    <dbReference type="NCBI Taxonomy" id="338969"/>
    <lineage>
        <taxon>Bacteria</taxon>
        <taxon>Pseudomonadati</taxon>
        <taxon>Pseudomonadota</taxon>
        <taxon>Betaproteobacteria</taxon>
        <taxon>Burkholderiales</taxon>
        <taxon>Comamonadaceae</taxon>
        <taxon>Rhodoferax</taxon>
    </lineage>
</organism>
<evidence type="ECO:0000313" key="1">
    <source>
        <dbReference type="EMBL" id="ABD72124.1"/>
    </source>
</evidence>
<dbReference type="EMBL" id="CP000268">
    <property type="protein sequence ID" value="ABD72124.1"/>
    <property type="molecule type" value="Genomic_DNA"/>
</dbReference>
<proteinExistence type="predicted"/>
<reference evidence="2" key="1">
    <citation type="submission" date="2006-02" db="EMBL/GenBank/DDBJ databases">
        <title>Complete sequence of plasmid 1 of Rhodoferax ferrireducens DSM 15236.</title>
        <authorList>
            <person name="Copeland A."/>
            <person name="Lucas S."/>
            <person name="Lapidus A."/>
            <person name="Barry K."/>
            <person name="Detter J.C."/>
            <person name="Glavina del Rio T."/>
            <person name="Hammon N."/>
            <person name="Israni S."/>
            <person name="Pitluck S."/>
            <person name="Brettin T."/>
            <person name="Bruce D."/>
            <person name="Han C."/>
            <person name="Tapia R."/>
            <person name="Gilna P."/>
            <person name="Kiss H."/>
            <person name="Schmutz J."/>
            <person name="Larimer F."/>
            <person name="Land M."/>
            <person name="Kyrpides N."/>
            <person name="Ivanova N."/>
            <person name="Richardson P."/>
        </authorList>
    </citation>
    <scope>NUCLEOTIDE SEQUENCE [LARGE SCALE GENOMIC DNA]</scope>
    <source>
        <strain evidence="2">ATCC BAA-621 / DSM 15236 / T118</strain>
        <plasmid evidence="2">Plasmid pDSM15236</plasmid>
    </source>
</reference>
<keyword evidence="2" id="KW-1185">Reference proteome</keyword>
<geneLocation type="plasmid" evidence="2">
    <name>pDSM15236</name>
</geneLocation>
<dbReference type="RefSeq" id="WP_011458615.1">
    <property type="nucleotide sequence ID" value="NC_007901.1"/>
</dbReference>
<sequence length="81" mass="8898">MSIEFDPDIPPVDPAYWGLKIDGGQVIDVIWSDRKPTAAHFRAGRPQAIGAPYPGIQSLQVVKVSLVEASPPELLAENWFK</sequence>
<evidence type="ECO:0000313" key="2">
    <source>
        <dbReference type="Proteomes" id="UP000008332"/>
    </source>
</evidence>
<dbReference type="Proteomes" id="UP000008332">
    <property type="component" value="Plasmid unnamed1"/>
</dbReference>
<accession>Q21Q21</accession>
<dbReference type="HOGENOM" id="CLU_2571555_0_0_4"/>
<gene>
    <name evidence="1" type="ordered locus">Rfer_4438</name>
</gene>
<name>Q21Q21_ALBFT</name>
<protein>
    <submittedName>
        <fullName evidence="1">Uncharacterized protein</fullName>
    </submittedName>
</protein>
<dbReference type="KEGG" id="rfr:Rfer_4438"/>